<dbReference type="HOGENOM" id="CLU_555622_0_0_1"/>
<dbReference type="PANTHER" id="PTHR10622">
    <property type="entry name" value="HET DOMAIN-CONTAINING PROTEIN"/>
    <property type="match status" value="1"/>
</dbReference>
<proteinExistence type="predicted"/>
<gene>
    <name evidence="2" type="ORF">PISMIDRAFT_436470</name>
</gene>
<dbReference type="Proteomes" id="UP000054018">
    <property type="component" value="Unassembled WGS sequence"/>
</dbReference>
<accession>A0A0C9Z3P1</accession>
<reference evidence="2 3" key="1">
    <citation type="submission" date="2014-04" db="EMBL/GenBank/DDBJ databases">
        <authorList>
            <consortium name="DOE Joint Genome Institute"/>
            <person name="Kuo A."/>
            <person name="Kohler A."/>
            <person name="Costa M.D."/>
            <person name="Nagy L.G."/>
            <person name="Floudas D."/>
            <person name="Copeland A."/>
            <person name="Barry K.W."/>
            <person name="Cichocki N."/>
            <person name="Veneault-Fourrey C."/>
            <person name="LaButti K."/>
            <person name="Lindquist E.A."/>
            <person name="Lipzen A."/>
            <person name="Lundell T."/>
            <person name="Morin E."/>
            <person name="Murat C."/>
            <person name="Sun H."/>
            <person name="Tunlid A."/>
            <person name="Henrissat B."/>
            <person name="Grigoriev I.V."/>
            <person name="Hibbett D.S."/>
            <person name="Martin F."/>
            <person name="Nordberg H.P."/>
            <person name="Cantor M.N."/>
            <person name="Hua S.X."/>
        </authorList>
    </citation>
    <scope>NUCLEOTIDE SEQUENCE [LARGE SCALE GENOMIC DNA]</scope>
    <source>
        <strain evidence="2 3">441</strain>
    </source>
</reference>
<dbReference type="AlphaFoldDB" id="A0A0C9Z3P1"/>
<dbReference type="STRING" id="765257.A0A0C9Z3P1"/>
<dbReference type="OrthoDB" id="2727312at2759"/>
<sequence>MEGSSRSWTDGIRMYVHPHRRAADHDRLFNLRFTIRRKLGDGGVHMCDSHTEYSEGIAEMHLEPCYVCSLYTVSSVIFMSKYHNCRAYVLPCINNDRAVRNLSAHATRFRDQAAGRAPAEFGIPRNSVDHVPRSAFVSHPRKTCNQQPASVLCFPFVLAHHVREYFMKLLHVETVLGREADVQQADAEREILKQLDDKTTSYAILSHRWGVEVGYKEMTGLMKMEERKRDEVRQRAGYQKIIKSCEQAKKDGYVWLWVDTCCIDKRSSAELSEAINSMYRWYQNAQVCYAYLSDVSESTFPTKKDDNKFADSNGWPEWFVRGWTLQELIAPKEVQFFNKDWVHIGNKQQLASKLVNTTGVPSRVLRPEERSGREGSQCRRNHVLGCQPGDDTRGRPSVFIDGLVWSVHADAVRRREESVSEAAIGNHPHVQRSEYIRMESTDSADGQCPGRGPERLLELWFHREGGTRRICQQTDGVHRTEETRQSLVYLA</sequence>
<feature type="domain" description="Heterokaryon incompatibility" evidence="1">
    <location>
        <begin position="202"/>
        <end position="301"/>
    </location>
</feature>
<evidence type="ECO:0000313" key="2">
    <source>
        <dbReference type="EMBL" id="KIK23736.1"/>
    </source>
</evidence>
<reference evidence="3" key="2">
    <citation type="submission" date="2015-01" db="EMBL/GenBank/DDBJ databases">
        <title>Evolutionary Origins and Diversification of the Mycorrhizal Mutualists.</title>
        <authorList>
            <consortium name="DOE Joint Genome Institute"/>
            <consortium name="Mycorrhizal Genomics Consortium"/>
            <person name="Kohler A."/>
            <person name="Kuo A."/>
            <person name="Nagy L.G."/>
            <person name="Floudas D."/>
            <person name="Copeland A."/>
            <person name="Barry K.W."/>
            <person name="Cichocki N."/>
            <person name="Veneault-Fourrey C."/>
            <person name="LaButti K."/>
            <person name="Lindquist E.A."/>
            <person name="Lipzen A."/>
            <person name="Lundell T."/>
            <person name="Morin E."/>
            <person name="Murat C."/>
            <person name="Riley R."/>
            <person name="Ohm R."/>
            <person name="Sun H."/>
            <person name="Tunlid A."/>
            <person name="Henrissat B."/>
            <person name="Grigoriev I.V."/>
            <person name="Hibbett D.S."/>
            <person name="Martin F."/>
        </authorList>
    </citation>
    <scope>NUCLEOTIDE SEQUENCE [LARGE SCALE GENOMIC DNA]</scope>
    <source>
        <strain evidence="3">441</strain>
    </source>
</reference>
<dbReference type="EMBL" id="KN833723">
    <property type="protein sequence ID" value="KIK23736.1"/>
    <property type="molecule type" value="Genomic_DNA"/>
</dbReference>
<evidence type="ECO:0000259" key="1">
    <source>
        <dbReference type="Pfam" id="PF06985"/>
    </source>
</evidence>
<evidence type="ECO:0000313" key="3">
    <source>
        <dbReference type="Proteomes" id="UP000054018"/>
    </source>
</evidence>
<dbReference type="PANTHER" id="PTHR10622:SF10">
    <property type="entry name" value="HET DOMAIN-CONTAINING PROTEIN"/>
    <property type="match status" value="1"/>
</dbReference>
<keyword evidence="3" id="KW-1185">Reference proteome</keyword>
<protein>
    <recommendedName>
        <fullName evidence="1">Heterokaryon incompatibility domain-containing protein</fullName>
    </recommendedName>
</protein>
<organism evidence="2 3">
    <name type="scientific">Pisolithus microcarpus 441</name>
    <dbReference type="NCBI Taxonomy" id="765257"/>
    <lineage>
        <taxon>Eukaryota</taxon>
        <taxon>Fungi</taxon>
        <taxon>Dikarya</taxon>
        <taxon>Basidiomycota</taxon>
        <taxon>Agaricomycotina</taxon>
        <taxon>Agaricomycetes</taxon>
        <taxon>Agaricomycetidae</taxon>
        <taxon>Boletales</taxon>
        <taxon>Sclerodermatineae</taxon>
        <taxon>Pisolithaceae</taxon>
        <taxon>Pisolithus</taxon>
    </lineage>
</organism>
<name>A0A0C9Z3P1_9AGAM</name>
<dbReference type="InterPro" id="IPR010730">
    <property type="entry name" value="HET"/>
</dbReference>
<dbReference type="Pfam" id="PF06985">
    <property type="entry name" value="HET"/>
    <property type="match status" value="1"/>
</dbReference>